<dbReference type="AlphaFoldDB" id="A0A8J3K373"/>
<comment type="caution">
    <text evidence="2">The sequence shown here is derived from an EMBL/GenBank/DDBJ whole genome shotgun (WGS) entry which is preliminary data.</text>
</comment>
<evidence type="ECO:0000256" key="1">
    <source>
        <dbReference type="SAM" id="MobiDB-lite"/>
    </source>
</evidence>
<dbReference type="EMBL" id="BONG01000043">
    <property type="protein sequence ID" value="GIF92251.1"/>
    <property type="molecule type" value="Genomic_DNA"/>
</dbReference>
<proteinExistence type="predicted"/>
<feature type="region of interest" description="Disordered" evidence="1">
    <location>
        <begin position="104"/>
        <end position="129"/>
    </location>
</feature>
<accession>A0A8J3K373</accession>
<dbReference type="Proteomes" id="UP000619293">
    <property type="component" value="Unassembled WGS sequence"/>
</dbReference>
<protein>
    <submittedName>
        <fullName evidence="2">Uncharacterized protein</fullName>
    </submittedName>
</protein>
<sequence>MVAAAARRARPATLSPGRHHRPRAFDIRAALFSRFFTRGRTARSGRFLALAGDLRISEYVVTEDRPDTAHLADLADALRRTRAALAYAAEADDAAAPALKNDMSNAAAQHARRPSGAIPGRPSCVPGGR</sequence>
<reference evidence="2 3" key="1">
    <citation type="submission" date="2021-01" db="EMBL/GenBank/DDBJ databases">
        <title>Whole genome shotgun sequence of Catellatospora chokoriensis NBRC 107358.</title>
        <authorList>
            <person name="Komaki H."/>
            <person name="Tamura T."/>
        </authorList>
    </citation>
    <scope>NUCLEOTIDE SEQUENCE [LARGE SCALE GENOMIC DNA]</scope>
    <source>
        <strain evidence="2 3">NBRC 107358</strain>
    </source>
</reference>
<gene>
    <name evidence="2" type="ORF">Cch02nite_56950</name>
</gene>
<evidence type="ECO:0000313" key="3">
    <source>
        <dbReference type="Proteomes" id="UP000619293"/>
    </source>
</evidence>
<name>A0A8J3K373_9ACTN</name>
<organism evidence="2 3">
    <name type="scientific">Catellatospora chokoriensis</name>
    <dbReference type="NCBI Taxonomy" id="310353"/>
    <lineage>
        <taxon>Bacteria</taxon>
        <taxon>Bacillati</taxon>
        <taxon>Actinomycetota</taxon>
        <taxon>Actinomycetes</taxon>
        <taxon>Micromonosporales</taxon>
        <taxon>Micromonosporaceae</taxon>
        <taxon>Catellatospora</taxon>
    </lineage>
</organism>
<keyword evidence="3" id="KW-1185">Reference proteome</keyword>
<feature type="region of interest" description="Disordered" evidence="1">
    <location>
        <begin position="1"/>
        <end position="20"/>
    </location>
</feature>
<evidence type="ECO:0000313" key="2">
    <source>
        <dbReference type="EMBL" id="GIF92251.1"/>
    </source>
</evidence>